<dbReference type="EMBL" id="JNVU01000025">
    <property type="protein sequence ID" value="KEI44371.1"/>
    <property type="molecule type" value="Genomic_DNA"/>
</dbReference>
<dbReference type="Proteomes" id="UP000031419">
    <property type="component" value="Unassembled WGS sequence"/>
</dbReference>
<dbReference type="Pfam" id="PF08962">
    <property type="entry name" value="Rv2632c-like"/>
    <property type="match status" value="1"/>
</dbReference>
<evidence type="ECO:0000313" key="3">
    <source>
        <dbReference type="Proteomes" id="UP000031419"/>
    </source>
</evidence>
<feature type="region of interest" description="Disordered" evidence="1">
    <location>
        <begin position="28"/>
        <end position="49"/>
    </location>
</feature>
<accession>A0A073AYG3</accession>
<dbReference type="InterPro" id="IPR038070">
    <property type="entry name" value="Rv2632c-like_sf"/>
</dbReference>
<dbReference type="RefSeq" id="WP_029719325.1">
    <property type="nucleotide sequence ID" value="NZ_JAJUIW010000032.1"/>
</dbReference>
<gene>
    <name evidence="2" type="ORF">GU90_09290</name>
</gene>
<evidence type="ECO:0000313" key="2">
    <source>
        <dbReference type="EMBL" id="KEI44371.1"/>
    </source>
</evidence>
<dbReference type="InterPro" id="IPR015057">
    <property type="entry name" value="Rv2632c-like"/>
</dbReference>
<organism evidence="2 3">
    <name type="scientific">Saccharopolyspora rectivirgula</name>
    <dbReference type="NCBI Taxonomy" id="28042"/>
    <lineage>
        <taxon>Bacteria</taxon>
        <taxon>Bacillati</taxon>
        <taxon>Actinomycetota</taxon>
        <taxon>Actinomycetes</taxon>
        <taxon>Pseudonocardiales</taxon>
        <taxon>Pseudonocardiaceae</taxon>
        <taxon>Saccharopolyspora</taxon>
    </lineage>
</organism>
<dbReference type="AlphaFoldDB" id="A0A073AYG3"/>
<dbReference type="SUPFAM" id="SSF143212">
    <property type="entry name" value="Rv2632c-like"/>
    <property type="match status" value="1"/>
</dbReference>
<name>A0A073AYG3_9PSEU</name>
<keyword evidence="3" id="KW-1185">Reference proteome</keyword>
<dbReference type="Gene3D" id="3.30.160.240">
    <property type="entry name" value="Rv1738"/>
    <property type="match status" value="1"/>
</dbReference>
<proteinExistence type="predicted"/>
<comment type="caution">
    <text evidence="2">The sequence shown here is derived from an EMBL/GenBank/DDBJ whole genome shotgun (WGS) entry which is preliminary data.</text>
</comment>
<protein>
    <recommendedName>
        <fullName evidence="4">DUF1876 domain-containing protein</fullName>
    </recommendedName>
</protein>
<evidence type="ECO:0000256" key="1">
    <source>
        <dbReference type="SAM" id="MobiDB-lite"/>
    </source>
</evidence>
<sequence length="89" mass="9711">MNETRSIPLNLQVVETGAKTTCDVGFTTPSGMAMHGHGTARRHPDDPEVPEIGDEIAIARALFDLAHKLLDNAAHDIGERLHRRVHLPA</sequence>
<evidence type="ECO:0008006" key="4">
    <source>
        <dbReference type="Google" id="ProtNLM"/>
    </source>
</evidence>
<reference evidence="2 3" key="1">
    <citation type="submission" date="2014-06" db="EMBL/GenBank/DDBJ databases">
        <title>Saccharopolyspora rectivirgula DSM-43113 Genome sequencing.</title>
        <authorList>
            <person name="Barrera C."/>
            <person name="Millon L."/>
            <person name="Rognon B."/>
            <person name="Zaugg C."/>
            <person name="Monod M."/>
        </authorList>
    </citation>
    <scope>NUCLEOTIDE SEQUENCE [LARGE SCALE GENOMIC DNA]</scope>
    <source>
        <strain evidence="2 3">DSM 43113</strain>
    </source>
</reference>